<dbReference type="RefSeq" id="WP_133797573.1">
    <property type="nucleotide sequence ID" value="NZ_SOCA01000019.1"/>
</dbReference>
<evidence type="ECO:0000313" key="2">
    <source>
        <dbReference type="EMBL" id="TDU62525.1"/>
    </source>
</evidence>
<accession>A0A4R7RIA4</accession>
<feature type="compositionally biased region" description="Low complexity" evidence="1">
    <location>
        <begin position="69"/>
        <end position="92"/>
    </location>
</feature>
<protein>
    <recommendedName>
        <fullName evidence="4">GYF domain-containing protein</fullName>
    </recommendedName>
</protein>
<name>A0A4R7RIA4_9BACT</name>
<dbReference type="EMBL" id="SOCA01000019">
    <property type="protein sequence ID" value="TDU62525.1"/>
    <property type="molecule type" value="Genomic_DNA"/>
</dbReference>
<sequence>MKDSLYLSRSFVEFGPFAETEMLSFYTRGILQDSDYVRDGAKGEWVHVNDWASTQKTAEPPAPKDEKAVSPTPKSAAPAKKAAAKKAAPAKKAATKKAK</sequence>
<reference evidence="2 3" key="1">
    <citation type="submission" date="2019-03" db="EMBL/GenBank/DDBJ databases">
        <title>Genomic Encyclopedia of Archaeal and Bacterial Type Strains, Phase II (KMG-II): from individual species to whole genera.</title>
        <authorList>
            <person name="Goeker M."/>
        </authorList>
    </citation>
    <scope>NUCLEOTIDE SEQUENCE [LARGE SCALE GENOMIC DNA]</scope>
    <source>
        <strain evidence="2 3">ATCC 25309</strain>
    </source>
</reference>
<comment type="caution">
    <text evidence="2">The sequence shown here is derived from an EMBL/GenBank/DDBJ whole genome shotgun (WGS) entry which is preliminary data.</text>
</comment>
<feature type="region of interest" description="Disordered" evidence="1">
    <location>
        <begin position="52"/>
        <end position="99"/>
    </location>
</feature>
<dbReference type="InterPro" id="IPR035445">
    <property type="entry name" value="GYF-like_dom_sf"/>
</dbReference>
<evidence type="ECO:0000313" key="3">
    <source>
        <dbReference type="Proteomes" id="UP000295662"/>
    </source>
</evidence>
<dbReference type="SUPFAM" id="SSF55277">
    <property type="entry name" value="GYF domain"/>
    <property type="match status" value="1"/>
</dbReference>
<dbReference type="AlphaFoldDB" id="A0A4R7RIA4"/>
<proteinExistence type="predicted"/>
<evidence type="ECO:0000256" key="1">
    <source>
        <dbReference type="SAM" id="MobiDB-lite"/>
    </source>
</evidence>
<dbReference type="Proteomes" id="UP000295662">
    <property type="component" value="Unassembled WGS sequence"/>
</dbReference>
<keyword evidence="3" id="KW-1185">Reference proteome</keyword>
<evidence type="ECO:0008006" key="4">
    <source>
        <dbReference type="Google" id="ProtNLM"/>
    </source>
</evidence>
<dbReference type="OrthoDB" id="199888at2"/>
<gene>
    <name evidence="2" type="ORF">EI77_04626</name>
</gene>
<organism evidence="2 3">
    <name type="scientific">Prosthecobacter fusiformis</name>
    <dbReference type="NCBI Taxonomy" id="48464"/>
    <lineage>
        <taxon>Bacteria</taxon>
        <taxon>Pseudomonadati</taxon>
        <taxon>Verrucomicrobiota</taxon>
        <taxon>Verrucomicrobiia</taxon>
        <taxon>Verrucomicrobiales</taxon>
        <taxon>Verrucomicrobiaceae</taxon>
        <taxon>Prosthecobacter</taxon>
    </lineage>
</organism>